<reference evidence="1" key="2">
    <citation type="journal article" date="2015" name="Fish Shellfish Immunol.">
        <title>Early steps in the European eel (Anguilla anguilla)-Vibrio vulnificus interaction in the gills: Role of the RtxA13 toxin.</title>
        <authorList>
            <person name="Callol A."/>
            <person name="Pajuelo D."/>
            <person name="Ebbesson L."/>
            <person name="Teles M."/>
            <person name="MacKenzie S."/>
            <person name="Amaro C."/>
        </authorList>
    </citation>
    <scope>NUCLEOTIDE SEQUENCE</scope>
</reference>
<evidence type="ECO:0000313" key="1">
    <source>
        <dbReference type="EMBL" id="JAH98964.1"/>
    </source>
</evidence>
<proteinExistence type="predicted"/>
<name>A0A0E9X8N7_ANGAN</name>
<dbReference type="AlphaFoldDB" id="A0A0E9X8N7"/>
<reference evidence="1" key="1">
    <citation type="submission" date="2014-11" db="EMBL/GenBank/DDBJ databases">
        <authorList>
            <person name="Amaro Gonzalez C."/>
        </authorList>
    </citation>
    <scope>NUCLEOTIDE SEQUENCE</scope>
</reference>
<organism evidence="1">
    <name type="scientific">Anguilla anguilla</name>
    <name type="common">European freshwater eel</name>
    <name type="synonym">Muraena anguilla</name>
    <dbReference type="NCBI Taxonomy" id="7936"/>
    <lineage>
        <taxon>Eukaryota</taxon>
        <taxon>Metazoa</taxon>
        <taxon>Chordata</taxon>
        <taxon>Craniata</taxon>
        <taxon>Vertebrata</taxon>
        <taxon>Euteleostomi</taxon>
        <taxon>Actinopterygii</taxon>
        <taxon>Neopterygii</taxon>
        <taxon>Teleostei</taxon>
        <taxon>Anguilliformes</taxon>
        <taxon>Anguillidae</taxon>
        <taxon>Anguilla</taxon>
    </lineage>
</organism>
<accession>A0A0E9X8N7</accession>
<dbReference type="EMBL" id="GBXM01009613">
    <property type="protein sequence ID" value="JAH98964.1"/>
    <property type="molecule type" value="Transcribed_RNA"/>
</dbReference>
<protein>
    <submittedName>
        <fullName evidence="1">Uncharacterized protein</fullName>
    </submittedName>
</protein>
<sequence>MGIKTNMTLLSNAYTLNIKKHLFPFVNLKSMNVLTRCSNNRQILHYSTITSGGKLQTKMDRHVKYTHIYTMCG</sequence>